<dbReference type="EMBL" id="AODH01000017">
    <property type="protein sequence ID" value="EUJ40553.1"/>
    <property type="molecule type" value="Genomic_DNA"/>
</dbReference>
<dbReference type="STRING" id="1265861.BCAMP_04944"/>
<keyword evidence="2 5" id="KW-0547">Nucleotide-binding</keyword>
<dbReference type="GO" id="GO:0006189">
    <property type="term" value="P:'de novo' IMP biosynthetic process"/>
    <property type="evidence" value="ECO:0007669"/>
    <property type="project" value="UniProtKB-UniRule"/>
</dbReference>
<feature type="domain" description="ATP-grasp" evidence="7">
    <location>
        <begin position="111"/>
        <end position="297"/>
    </location>
</feature>
<dbReference type="FunFam" id="3.30.470.20:FF:000029">
    <property type="entry name" value="N5-carboxyaminoimidazole ribonucleotide synthase"/>
    <property type="match status" value="1"/>
</dbReference>
<dbReference type="NCBIfam" id="NF004679">
    <property type="entry name" value="PRK06019.1-5"/>
    <property type="match status" value="1"/>
</dbReference>
<keyword evidence="1 5" id="KW-0436">Ligase</keyword>
<evidence type="ECO:0000259" key="7">
    <source>
        <dbReference type="PROSITE" id="PS50975"/>
    </source>
</evidence>
<comment type="function">
    <text evidence="5">Catalyzes the ATP-dependent conversion of 5-aminoimidazole ribonucleotide (AIR) and HCO(3)(-) to N5-carboxyaminoimidazole ribonucleotide (N5-CAIR).</text>
</comment>
<dbReference type="NCBIfam" id="NF004675">
    <property type="entry name" value="PRK06019.1-1"/>
    <property type="match status" value="1"/>
</dbReference>
<dbReference type="InterPro" id="IPR054350">
    <property type="entry name" value="PurT/PurK_preATP-grasp"/>
</dbReference>
<dbReference type="Gene3D" id="3.30.1490.20">
    <property type="entry name" value="ATP-grasp fold, A domain"/>
    <property type="match status" value="1"/>
</dbReference>
<feature type="binding site" evidence="5">
    <location>
        <begin position="267"/>
        <end position="268"/>
    </location>
    <ligand>
        <name>ATP</name>
        <dbReference type="ChEBI" id="CHEBI:30616"/>
    </ligand>
</feature>
<dbReference type="InterPro" id="IPR016185">
    <property type="entry name" value="PreATP-grasp_dom_sf"/>
</dbReference>
<organism evidence="8 9">
    <name type="scientific">Brochothrix campestris FSL F6-1037</name>
    <dbReference type="NCBI Taxonomy" id="1265861"/>
    <lineage>
        <taxon>Bacteria</taxon>
        <taxon>Bacillati</taxon>
        <taxon>Bacillota</taxon>
        <taxon>Bacilli</taxon>
        <taxon>Bacillales</taxon>
        <taxon>Listeriaceae</taxon>
        <taxon>Brochothrix</taxon>
    </lineage>
</organism>
<gene>
    <name evidence="5 6" type="primary">purK</name>
    <name evidence="8" type="ORF">BCAMP_04944</name>
</gene>
<evidence type="ECO:0000256" key="6">
    <source>
        <dbReference type="RuleBase" id="RU361200"/>
    </source>
</evidence>
<evidence type="ECO:0000256" key="4">
    <source>
        <dbReference type="ARBA" id="ARBA00022840"/>
    </source>
</evidence>
<dbReference type="FunFam" id="3.30.1490.20:FF:000015">
    <property type="entry name" value="N5-carboxyaminoimidazole ribonucleotide synthase"/>
    <property type="match status" value="1"/>
</dbReference>
<feature type="binding site" evidence="5">
    <location>
        <begin position="152"/>
        <end position="158"/>
    </location>
    <ligand>
        <name>ATP</name>
        <dbReference type="ChEBI" id="CHEBI:30616"/>
    </ligand>
</feature>
<dbReference type="Gene3D" id="3.30.470.20">
    <property type="entry name" value="ATP-grasp fold, B domain"/>
    <property type="match status" value="1"/>
</dbReference>
<dbReference type="EC" id="6.3.4.18" evidence="5 6"/>
<feature type="binding site" evidence="5">
    <location>
        <position position="190"/>
    </location>
    <ligand>
        <name>ATP</name>
        <dbReference type="ChEBI" id="CHEBI:30616"/>
    </ligand>
</feature>
<comment type="pathway">
    <text evidence="5 6">Purine metabolism; IMP biosynthesis via de novo pathway; 5-amino-1-(5-phospho-D-ribosyl)imidazole-4-carboxylate from 5-amino-1-(5-phospho-D-ribosyl)imidazole (N5-CAIR route): step 1/2.</text>
</comment>
<dbReference type="NCBIfam" id="TIGR01161">
    <property type="entry name" value="purK"/>
    <property type="match status" value="1"/>
</dbReference>
<evidence type="ECO:0000256" key="3">
    <source>
        <dbReference type="ARBA" id="ARBA00022755"/>
    </source>
</evidence>
<comment type="function">
    <text evidence="6">Catalyzes the ATP-dependent conversion of 5-aminoimidazole ribonucleotide (AIR) and HCO(3)- to N5-carboxyaminoimidazole ribonucleotide (N5-CAIR).</text>
</comment>
<evidence type="ECO:0000313" key="9">
    <source>
        <dbReference type="Proteomes" id="UP000019243"/>
    </source>
</evidence>
<protein>
    <recommendedName>
        <fullName evidence="5 6">N5-carboxyaminoimidazole ribonucleotide synthase</fullName>
        <shortName evidence="5 6">N5-CAIR synthase</shortName>
        <ecNumber evidence="5 6">6.3.4.18</ecNumber>
    </recommendedName>
    <alternativeName>
        <fullName evidence="5 6">5-(carboxyamino)imidazole ribonucleotide synthetase</fullName>
    </alternativeName>
</protein>
<dbReference type="GO" id="GO:0005829">
    <property type="term" value="C:cytosol"/>
    <property type="evidence" value="ECO:0007669"/>
    <property type="project" value="TreeGrafter"/>
</dbReference>
<dbReference type="PATRIC" id="fig|1265861.3.peg.977"/>
<dbReference type="Proteomes" id="UP000019243">
    <property type="component" value="Unassembled WGS sequence"/>
</dbReference>
<dbReference type="InterPro" id="IPR005875">
    <property type="entry name" value="PurK"/>
</dbReference>
<dbReference type="PROSITE" id="PS50975">
    <property type="entry name" value="ATP_GRASP"/>
    <property type="match status" value="1"/>
</dbReference>
<keyword evidence="8" id="KW-0456">Lyase</keyword>
<feature type="binding site" evidence="5">
    <location>
        <position position="213"/>
    </location>
    <ligand>
        <name>ATP</name>
        <dbReference type="ChEBI" id="CHEBI:30616"/>
    </ligand>
</feature>
<dbReference type="SUPFAM" id="SSF51246">
    <property type="entry name" value="Rudiment single hybrid motif"/>
    <property type="match status" value="1"/>
</dbReference>
<feature type="binding site" evidence="5">
    <location>
        <position position="107"/>
    </location>
    <ligand>
        <name>ATP</name>
        <dbReference type="ChEBI" id="CHEBI:30616"/>
    </ligand>
</feature>
<dbReference type="GO" id="GO:0034028">
    <property type="term" value="F:5-(carboxyamino)imidazole ribonucleotide synthase activity"/>
    <property type="evidence" value="ECO:0007669"/>
    <property type="project" value="UniProtKB-UniRule"/>
</dbReference>
<dbReference type="NCBIfam" id="NF004676">
    <property type="entry name" value="PRK06019.1-2"/>
    <property type="match status" value="1"/>
</dbReference>
<keyword evidence="4 5" id="KW-0067">ATP-binding</keyword>
<dbReference type="SUPFAM" id="SSF52440">
    <property type="entry name" value="PreATP-grasp domain"/>
    <property type="match status" value="1"/>
</dbReference>
<keyword evidence="3 5" id="KW-0658">Purine biosynthesis</keyword>
<dbReference type="InterPro" id="IPR011761">
    <property type="entry name" value="ATP-grasp"/>
</dbReference>
<dbReference type="PANTHER" id="PTHR11609:SF5">
    <property type="entry name" value="PHOSPHORIBOSYLAMINOIMIDAZOLE CARBOXYLASE"/>
    <property type="match status" value="1"/>
</dbReference>
<feature type="binding site" evidence="5">
    <location>
        <position position="147"/>
    </location>
    <ligand>
        <name>ATP</name>
        <dbReference type="ChEBI" id="CHEBI:30616"/>
    </ligand>
</feature>
<dbReference type="FunFam" id="3.40.50.20:FF:000016">
    <property type="entry name" value="N5-carboxyaminoimidazole ribonucleotide synthase"/>
    <property type="match status" value="1"/>
</dbReference>
<dbReference type="OrthoDB" id="9804625at2"/>
<keyword evidence="9" id="KW-1185">Reference proteome</keyword>
<evidence type="ECO:0000256" key="5">
    <source>
        <dbReference type="HAMAP-Rule" id="MF_01928"/>
    </source>
</evidence>
<dbReference type="Pfam" id="PF22660">
    <property type="entry name" value="RS_preATP-grasp-like"/>
    <property type="match status" value="1"/>
</dbReference>
<dbReference type="InterPro" id="IPR011054">
    <property type="entry name" value="Rudment_hybrid_motif"/>
</dbReference>
<evidence type="ECO:0000256" key="1">
    <source>
        <dbReference type="ARBA" id="ARBA00022598"/>
    </source>
</evidence>
<dbReference type="GO" id="GO:0004638">
    <property type="term" value="F:phosphoribosylaminoimidazole carboxylase activity"/>
    <property type="evidence" value="ECO:0007669"/>
    <property type="project" value="InterPro"/>
</dbReference>
<feature type="binding site" evidence="5">
    <location>
        <begin position="182"/>
        <end position="185"/>
    </location>
    <ligand>
        <name>ATP</name>
        <dbReference type="ChEBI" id="CHEBI:30616"/>
    </ligand>
</feature>
<dbReference type="GO" id="GO:0005524">
    <property type="term" value="F:ATP binding"/>
    <property type="evidence" value="ECO:0007669"/>
    <property type="project" value="UniProtKB-UniRule"/>
</dbReference>
<proteinExistence type="inferred from homology"/>
<comment type="similarity">
    <text evidence="5 6">Belongs to the PurK/PurT family.</text>
</comment>
<dbReference type="RefSeq" id="WP_035314027.1">
    <property type="nucleotide sequence ID" value="NZ_AODH01000017.1"/>
</dbReference>
<sequence>MNKQLYPGQTIGIIGGGQLGQMLALTAKAKGFYVIVVDPQRNCPCSQVCDEHIVADYTDQAALTVLAERAAVVTYEFENIDYNALQLIEKTTVVAPSASILAITQDRILEKTYLSDLSINVAPFAVIVERDDIDQEIVGIGYPCVLKTSNGGYDGKGQVVLHSATDIDEAVGLLAHGPCVLEAWIPFEAEASIIVARNHGGMIETFPVVENIHRHNILHQTLAPARLSAAVVQQAEAIAQKLALALDLVGVLAIELFVAADEIVYVNELAPRPHNSGHYTMEACDVSQFDQHIRAICNWPLPKPQLLSGAVMTNVLGQHVEQTYAQIGQKAHWHIHMYGKDEAKHNRKMGHLTILTDTLETTQAELKNTRIWD</sequence>
<reference evidence="8 9" key="1">
    <citation type="submission" date="2012-12" db="EMBL/GenBank/DDBJ databases">
        <title>Novel taxa of Listeriaceae from agricultural environments in the United States.</title>
        <authorList>
            <person name="den Bakker H.C."/>
            <person name="Allred A."/>
            <person name="Warchocki S."/>
            <person name="Wright E.M."/>
            <person name="Burrell A."/>
            <person name="Nightingale K.K."/>
            <person name="Kephart D."/>
            <person name="Wiedmann M."/>
        </authorList>
    </citation>
    <scope>NUCLEOTIDE SEQUENCE [LARGE SCALE GENOMIC DNA]</scope>
    <source>
        <strain evidence="8 9">FSL F6-1037</strain>
    </source>
</reference>
<dbReference type="GO" id="GO:0046872">
    <property type="term" value="F:metal ion binding"/>
    <property type="evidence" value="ECO:0007669"/>
    <property type="project" value="InterPro"/>
</dbReference>
<dbReference type="Gene3D" id="3.40.50.20">
    <property type="match status" value="1"/>
</dbReference>
<dbReference type="SUPFAM" id="SSF56059">
    <property type="entry name" value="Glutathione synthetase ATP-binding domain-like"/>
    <property type="match status" value="1"/>
</dbReference>
<dbReference type="InterPro" id="IPR003135">
    <property type="entry name" value="ATP-grasp_carboxylate-amine"/>
</dbReference>
<evidence type="ECO:0000256" key="2">
    <source>
        <dbReference type="ARBA" id="ARBA00022741"/>
    </source>
</evidence>
<comment type="catalytic activity">
    <reaction evidence="5 6">
        <text>5-amino-1-(5-phospho-beta-D-ribosyl)imidazole + hydrogencarbonate + ATP = 5-carboxyamino-1-(5-phospho-D-ribosyl)imidazole + ADP + phosphate + 2 H(+)</text>
        <dbReference type="Rhea" id="RHEA:19317"/>
        <dbReference type="ChEBI" id="CHEBI:15378"/>
        <dbReference type="ChEBI" id="CHEBI:17544"/>
        <dbReference type="ChEBI" id="CHEBI:30616"/>
        <dbReference type="ChEBI" id="CHEBI:43474"/>
        <dbReference type="ChEBI" id="CHEBI:58730"/>
        <dbReference type="ChEBI" id="CHEBI:137981"/>
        <dbReference type="ChEBI" id="CHEBI:456216"/>
        <dbReference type="EC" id="6.3.4.18"/>
    </reaction>
</comment>
<comment type="subunit">
    <text evidence="5 6">Homodimer.</text>
</comment>
<accession>W7D5K2</accession>
<evidence type="ECO:0000313" key="8">
    <source>
        <dbReference type="EMBL" id="EUJ40553.1"/>
    </source>
</evidence>
<comment type="caution">
    <text evidence="8">The sequence shown here is derived from an EMBL/GenBank/DDBJ whole genome shotgun (WGS) entry which is preliminary data.</text>
</comment>
<dbReference type="HAMAP" id="MF_01928">
    <property type="entry name" value="PurK"/>
    <property type="match status" value="1"/>
</dbReference>
<dbReference type="InterPro" id="IPR040686">
    <property type="entry name" value="PurK_C"/>
</dbReference>
<dbReference type="UniPathway" id="UPA00074">
    <property type="reaction ID" value="UER00942"/>
</dbReference>
<dbReference type="Pfam" id="PF02222">
    <property type="entry name" value="ATP-grasp"/>
    <property type="match status" value="1"/>
</dbReference>
<dbReference type="PANTHER" id="PTHR11609">
    <property type="entry name" value="PURINE BIOSYNTHESIS PROTEIN 6/7, PUR6/7"/>
    <property type="match status" value="1"/>
</dbReference>
<dbReference type="Pfam" id="PF17769">
    <property type="entry name" value="PurK_C"/>
    <property type="match status" value="1"/>
</dbReference>
<dbReference type="AlphaFoldDB" id="W7D5K2"/>
<dbReference type="InterPro" id="IPR013815">
    <property type="entry name" value="ATP_grasp_subdomain_1"/>
</dbReference>
<name>W7D5K2_9LIST</name>